<reference evidence="1" key="1">
    <citation type="submission" date="2014-11" db="EMBL/GenBank/DDBJ databases">
        <authorList>
            <person name="Amaro Gonzalez C."/>
        </authorList>
    </citation>
    <scope>NUCLEOTIDE SEQUENCE</scope>
</reference>
<dbReference type="EMBL" id="GBXM01090507">
    <property type="protein sequence ID" value="JAH18070.1"/>
    <property type="molecule type" value="Transcribed_RNA"/>
</dbReference>
<accession>A0A0E9QP63</accession>
<dbReference type="AlphaFoldDB" id="A0A0E9QP63"/>
<evidence type="ECO:0000313" key="1">
    <source>
        <dbReference type="EMBL" id="JAH18070.1"/>
    </source>
</evidence>
<proteinExistence type="predicted"/>
<sequence>MMFLEQAPEQAVKRAPGCLSLTADCFAGAKVGYKCSVNQILK</sequence>
<organism evidence="1">
    <name type="scientific">Anguilla anguilla</name>
    <name type="common">European freshwater eel</name>
    <name type="synonym">Muraena anguilla</name>
    <dbReference type="NCBI Taxonomy" id="7936"/>
    <lineage>
        <taxon>Eukaryota</taxon>
        <taxon>Metazoa</taxon>
        <taxon>Chordata</taxon>
        <taxon>Craniata</taxon>
        <taxon>Vertebrata</taxon>
        <taxon>Euteleostomi</taxon>
        <taxon>Actinopterygii</taxon>
        <taxon>Neopterygii</taxon>
        <taxon>Teleostei</taxon>
        <taxon>Anguilliformes</taxon>
        <taxon>Anguillidae</taxon>
        <taxon>Anguilla</taxon>
    </lineage>
</organism>
<protein>
    <submittedName>
        <fullName evidence="1">Uncharacterized protein</fullName>
    </submittedName>
</protein>
<reference evidence="1" key="2">
    <citation type="journal article" date="2015" name="Fish Shellfish Immunol.">
        <title>Early steps in the European eel (Anguilla anguilla)-Vibrio vulnificus interaction in the gills: Role of the RtxA13 toxin.</title>
        <authorList>
            <person name="Callol A."/>
            <person name="Pajuelo D."/>
            <person name="Ebbesson L."/>
            <person name="Teles M."/>
            <person name="MacKenzie S."/>
            <person name="Amaro C."/>
        </authorList>
    </citation>
    <scope>NUCLEOTIDE SEQUENCE</scope>
</reference>
<name>A0A0E9QP63_ANGAN</name>